<dbReference type="Proteomes" id="UP000053424">
    <property type="component" value="Unassembled WGS sequence"/>
</dbReference>
<sequence>KEKLIKKNKTMKSPTIPSVFPPHPASDNLIHRIIAGFCNDTDPSQFQEAGCAVCGQLTLLTKLKSLDEVKVSYEPLINPLARKKEINSQDESNDDNFLNSPILDPDCSHMCVSCLSTLKKGKRPIKSLANFLWIGRVPPVLQDLTYAEKMLIARVRHNRCLVRVSSERAKMIANAIMFTNPTVKVYKT</sequence>
<protein>
    <recommendedName>
        <fullName evidence="2">DUF6570 domain-containing protein</fullName>
    </recommendedName>
</protein>
<evidence type="ECO:0000313" key="3">
    <source>
        <dbReference type="EMBL" id="KIM46619.1"/>
    </source>
</evidence>
<organism evidence="3 4">
    <name type="scientific">Hebeloma cylindrosporum</name>
    <dbReference type="NCBI Taxonomy" id="76867"/>
    <lineage>
        <taxon>Eukaryota</taxon>
        <taxon>Fungi</taxon>
        <taxon>Dikarya</taxon>
        <taxon>Basidiomycota</taxon>
        <taxon>Agaricomycotina</taxon>
        <taxon>Agaricomycetes</taxon>
        <taxon>Agaricomycetidae</taxon>
        <taxon>Agaricales</taxon>
        <taxon>Agaricineae</taxon>
        <taxon>Hymenogastraceae</taxon>
        <taxon>Hebeloma</taxon>
    </lineage>
</organism>
<dbReference type="HOGENOM" id="CLU_131871_0_0_1"/>
<dbReference type="EMBL" id="KN831770">
    <property type="protein sequence ID" value="KIM46619.1"/>
    <property type="molecule type" value="Genomic_DNA"/>
</dbReference>
<reference evidence="3 4" key="1">
    <citation type="submission" date="2014-04" db="EMBL/GenBank/DDBJ databases">
        <authorList>
            <consortium name="DOE Joint Genome Institute"/>
            <person name="Kuo A."/>
            <person name="Gay G."/>
            <person name="Dore J."/>
            <person name="Kohler A."/>
            <person name="Nagy L.G."/>
            <person name="Floudas D."/>
            <person name="Copeland A."/>
            <person name="Barry K.W."/>
            <person name="Cichocki N."/>
            <person name="Veneault-Fourrey C."/>
            <person name="LaButti K."/>
            <person name="Lindquist E.A."/>
            <person name="Lipzen A."/>
            <person name="Lundell T."/>
            <person name="Morin E."/>
            <person name="Murat C."/>
            <person name="Sun H."/>
            <person name="Tunlid A."/>
            <person name="Henrissat B."/>
            <person name="Grigoriev I.V."/>
            <person name="Hibbett D.S."/>
            <person name="Martin F."/>
            <person name="Nordberg H.P."/>
            <person name="Cantor M.N."/>
            <person name="Hua S.X."/>
        </authorList>
    </citation>
    <scope>NUCLEOTIDE SEQUENCE [LARGE SCALE GENOMIC DNA]</scope>
    <source>
        <strain evidence="4">h7</strain>
    </source>
</reference>
<evidence type="ECO:0000256" key="1">
    <source>
        <dbReference type="SAM" id="MobiDB-lite"/>
    </source>
</evidence>
<feature type="region of interest" description="Disordered" evidence="1">
    <location>
        <begin position="1"/>
        <end position="21"/>
    </location>
</feature>
<dbReference type="AlphaFoldDB" id="A0A0C3CRD2"/>
<dbReference type="Pfam" id="PF20209">
    <property type="entry name" value="DUF6570"/>
    <property type="match status" value="1"/>
</dbReference>
<dbReference type="STRING" id="686832.A0A0C3CRD2"/>
<keyword evidence="4" id="KW-1185">Reference proteome</keyword>
<evidence type="ECO:0000313" key="4">
    <source>
        <dbReference type="Proteomes" id="UP000053424"/>
    </source>
</evidence>
<accession>A0A0C3CRD2</accession>
<dbReference type="InterPro" id="IPR046700">
    <property type="entry name" value="DUF6570"/>
</dbReference>
<feature type="compositionally biased region" description="Basic residues" evidence="1">
    <location>
        <begin position="1"/>
        <end position="10"/>
    </location>
</feature>
<feature type="non-terminal residue" evidence="3">
    <location>
        <position position="1"/>
    </location>
</feature>
<proteinExistence type="predicted"/>
<dbReference type="OrthoDB" id="3221862at2759"/>
<feature type="domain" description="DUF6570" evidence="2">
    <location>
        <begin position="120"/>
        <end position="183"/>
    </location>
</feature>
<evidence type="ECO:0000259" key="2">
    <source>
        <dbReference type="Pfam" id="PF20209"/>
    </source>
</evidence>
<name>A0A0C3CRD2_HEBCY</name>
<gene>
    <name evidence="3" type="ORF">M413DRAFT_57090</name>
</gene>
<reference evidence="4" key="2">
    <citation type="submission" date="2015-01" db="EMBL/GenBank/DDBJ databases">
        <title>Evolutionary Origins and Diversification of the Mycorrhizal Mutualists.</title>
        <authorList>
            <consortium name="DOE Joint Genome Institute"/>
            <consortium name="Mycorrhizal Genomics Consortium"/>
            <person name="Kohler A."/>
            <person name="Kuo A."/>
            <person name="Nagy L.G."/>
            <person name="Floudas D."/>
            <person name="Copeland A."/>
            <person name="Barry K.W."/>
            <person name="Cichocki N."/>
            <person name="Veneault-Fourrey C."/>
            <person name="LaButti K."/>
            <person name="Lindquist E.A."/>
            <person name="Lipzen A."/>
            <person name="Lundell T."/>
            <person name="Morin E."/>
            <person name="Murat C."/>
            <person name="Riley R."/>
            <person name="Ohm R."/>
            <person name="Sun H."/>
            <person name="Tunlid A."/>
            <person name="Henrissat B."/>
            <person name="Grigoriev I.V."/>
            <person name="Hibbett D.S."/>
            <person name="Martin F."/>
        </authorList>
    </citation>
    <scope>NUCLEOTIDE SEQUENCE [LARGE SCALE GENOMIC DNA]</scope>
    <source>
        <strain evidence="4">h7</strain>
    </source>
</reference>
<feature type="non-terminal residue" evidence="3">
    <location>
        <position position="188"/>
    </location>
</feature>